<dbReference type="Pfam" id="PF01381">
    <property type="entry name" value="HTH_3"/>
    <property type="match status" value="1"/>
</dbReference>
<dbReference type="Gene3D" id="1.10.260.40">
    <property type="entry name" value="lambda repressor-like DNA-binding domains"/>
    <property type="match status" value="1"/>
</dbReference>
<dbReference type="InterPro" id="IPR010982">
    <property type="entry name" value="Lambda_DNA-bd_dom_sf"/>
</dbReference>
<protein>
    <recommendedName>
        <fullName evidence="1">HTH cro/C1-type domain-containing protein</fullName>
    </recommendedName>
</protein>
<dbReference type="CDD" id="cd00093">
    <property type="entry name" value="HTH_XRE"/>
    <property type="match status" value="1"/>
</dbReference>
<comment type="caution">
    <text evidence="2">The sequence shown here is derived from an EMBL/GenBank/DDBJ whole genome shotgun (WGS) entry which is preliminary data.</text>
</comment>
<dbReference type="OrthoDB" id="528805at2"/>
<dbReference type="GO" id="GO:0003677">
    <property type="term" value="F:DNA binding"/>
    <property type="evidence" value="ECO:0007669"/>
    <property type="project" value="InterPro"/>
</dbReference>
<dbReference type="Proteomes" id="UP000245461">
    <property type="component" value="Unassembled WGS sequence"/>
</dbReference>
<reference evidence="2 3" key="1">
    <citation type="submission" date="2018-05" db="EMBL/GenBank/DDBJ databases">
        <title>Zavarzinia sp. HR-AS.</title>
        <authorList>
            <person name="Lee Y."/>
            <person name="Jeon C.O."/>
        </authorList>
    </citation>
    <scope>NUCLEOTIDE SEQUENCE [LARGE SCALE GENOMIC DNA]</scope>
    <source>
        <strain evidence="2 3">HR-AS</strain>
    </source>
</reference>
<accession>A0A317DXV7</accession>
<organism evidence="2 3">
    <name type="scientific">Zavarzinia aquatilis</name>
    <dbReference type="NCBI Taxonomy" id="2211142"/>
    <lineage>
        <taxon>Bacteria</taxon>
        <taxon>Pseudomonadati</taxon>
        <taxon>Pseudomonadota</taxon>
        <taxon>Alphaproteobacteria</taxon>
        <taxon>Rhodospirillales</taxon>
        <taxon>Zavarziniaceae</taxon>
        <taxon>Zavarzinia</taxon>
    </lineage>
</organism>
<evidence type="ECO:0000259" key="1">
    <source>
        <dbReference type="PROSITE" id="PS50943"/>
    </source>
</evidence>
<evidence type="ECO:0000313" key="3">
    <source>
        <dbReference type="Proteomes" id="UP000245461"/>
    </source>
</evidence>
<name>A0A317DXV7_9PROT</name>
<dbReference type="EMBL" id="QGLE01000022">
    <property type="protein sequence ID" value="PWR17665.1"/>
    <property type="molecule type" value="Genomic_DNA"/>
</dbReference>
<dbReference type="PROSITE" id="PS50943">
    <property type="entry name" value="HTH_CROC1"/>
    <property type="match status" value="1"/>
</dbReference>
<proteinExistence type="predicted"/>
<gene>
    <name evidence="2" type="ORF">DKG74_20880</name>
</gene>
<dbReference type="SMART" id="SM00530">
    <property type="entry name" value="HTH_XRE"/>
    <property type="match status" value="1"/>
</dbReference>
<evidence type="ECO:0000313" key="2">
    <source>
        <dbReference type="EMBL" id="PWR17665.1"/>
    </source>
</evidence>
<dbReference type="AlphaFoldDB" id="A0A317DXV7"/>
<feature type="domain" description="HTH cro/C1-type" evidence="1">
    <location>
        <begin position="18"/>
        <end position="72"/>
    </location>
</feature>
<sequence>MGASMSAARALFAVVTALHKARLEKGLTLEAVASRVGVTAQALDQWERRQVMPKLENFFGWARALGMTFKVTSGDEK</sequence>
<dbReference type="SUPFAM" id="SSF47413">
    <property type="entry name" value="lambda repressor-like DNA-binding domains"/>
    <property type="match status" value="1"/>
</dbReference>
<dbReference type="InterPro" id="IPR001387">
    <property type="entry name" value="Cro/C1-type_HTH"/>
</dbReference>
<keyword evidence="3" id="KW-1185">Reference proteome</keyword>